<gene>
    <name evidence="1" type="primary">Acey_s0530.g3001</name>
    <name evidence="1" type="ORF">Y032_0530g3001</name>
</gene>
<proteinExistence type="predicted"/>
<sequence length="116" mass="13422">MTLRGILRNGGHLPPKVFANSIYSMWSIAPRIVVASDNDRDIYRCVYTSSRRESRTKLFEGVSARCSSWRISPRHDFADPRRILFIPFLAKTMRLAEIVTRTLEKGVFIVFRKAMT</sequence>
<name>A0A016WTX1_9BILA</name>
<comment type="caution">
    <text evidence="1">The sequence shown here is derived from an EMBL/GenBank/DDBJ whole genome shotgun (WGS) entry which is preliminary data.</text>
</comment>
<organism evidence="1 2">
    <name type="scientific">Ancylostoma ceylanicum</name>
    <dbReference type="NCBI Taxonomy" id="53326"/>
    <lineage>
        <taxon>Eukaryota</taxon>
        <taxon>Metazoa</taxon>
        <taxon>Ecdysozoa</taxon>
        <taxon>Nematoda</taxon>
        <taxon>Chromadorea</taxon>
        <taxon>Rhabditida</taxon>
        <taxon>Rhabditina</taxon>
        <taxon>Rhabditomorpha</taxon>
        <taxon>Strongyloidea</taxon>
        <taxon>Ancylostomatidae</taxon>
        <taxon>Ancylostomatinae</taxon>
        <taxon>Ancylostoma</taxon>
    </lineage>
</organism>
<dbReference type="EMBL" id="JARK01000130">
    <property type="protein sequence ID" value="EYC42478.1"/>
    <property type="molecule type" value="Genomic_DNA"/>
</dbReference>
<protein>
    <submittedName>
        <fullName evidence="1">Uncharacterized protein</fullName>
    </submittedName>
</protein>
<accession>A0A016WTX1</accession>
<dbReference type="AlphaFoldDB" id="A0A016WTX1"/>
<evidence type="ECO:0000313" key="1">
    <source>
        <dbReference type="EMBL" id="EYC42478.1"/>
    </source>
</evidence>
<dbReference type="Proteomes" id="UP000024635">
    <property type="component" value="Unassembled WGS sequence"/>
</dbReference>
<reference evidence="2" key="1">
    <citation type="journal article" date="2015" name="Nat. Genet.">
        <title>The genome and transcriptome of the zoonotic hookworm Ancylostoma ceylanicum identify infection-specific gene families.</title>
        <authorList>
            <person name="Schwarz E.M."/>
            <person name="Hu Y."/>
            <person name="Antoshechkin I."/>
            <person name="Miller M.M."/>
            <person name="Sternberg P.W."/>
            <person name="Aroian R.V."/>
        </authorList>
    </citation>
    <scope>NUCLEOTIDE SEQUENCE</scope>
    <source>
        <strain evidence="2">HY135</strain>
    </source>
</reference>
<evidence type="ECO:0000313" key="2">
    <source>
        <dbReference type="Proteomes" id="UP000024635"/>
    </source>
</evidence>
<keyword evidence="2" id="KW-1185">Reference proteome</keyword>